<dbReference type="Pfam" id="PF02518">
    <property type="entry name" value="HATPase_c"/>
    <property type="match status" value="1"/>
</dbReference>
<dbReference type="Gene3D" id="6.10.340.10">
    <property type="match status" value="1"/>
</dbReference>
<dbReference type="PROSITE" id="PS50885">
    <property type="entry name" value="HAMP"/>
    <property type="match status" value="1"/>
</dbReference>
<dbReference type="InterPro" id="IPR003594">
    <property type="entry name" value="HATPase_dom"/>
</dbReference>
<evidence type="ECO:0000256" key="11">
    <source>
        <dbReference type="SAM" id="Phobius"/>
    </source>
</evidence>
<comment type="caution">
    <text evidence="14">The sequence shown here is derived from an EMBL/GenBank/DDBJ whole genome shotgun (WGS) entry which is preliminary data.</text>
</comment>
<evidence type="ECO:0000313" key="15">
    <source>
        <dbReference type="Proteomes" id="UP000323856"/>
    </source>
</evidence>
<keyword evidence="4" id="KW-0597">Phosphoprotein</keyword>
<evidence type="ECO:0000259" key="12">
    <source>
        <dbReference type="PROSITE" id="PS50109"/>
    </source>
</evidence>
<dbReference type="InterPro" id="IPR050428">
    <property type="entry name" value="TCS_sensor_his_kinase"/>
</dbReference>
<dbReference type="PANTHER" id="PTHR45436:SF5">
    <property type="entry name" value="SENSOR HISTIDINE KINASE TRCS"/>
    <property type="match status" value="1"/>
</dbReference>
<dbReference type="GO" id="GO:0005886">
    <property type="term" value="C:plasma membrane"/>
    <property type="evidence" value="ECO:0007669"/>
    <property type="project" value="UniProtKB-SubCell"/>
</dbReference>
<feature type="transmembrane region" description="Helical" evidence="11">
    <location>
        <begin position="157"/>
        <end position="177"/>
    </location>
</feature>
<dbReference type="CDD" id="cd06225">
    <property type="entry name" value="HAMP"/>
    <property type="match status" value="1"/>
</dbReference>
<keyword evidence="6 11" id="KW-0812">Transmembrane</keyword>
<dbReference type="InterPro" id="IPR004358">
    <property type="entry name" value="Sig_transdc_His_kin-like_C"/>
</dbReference>
<dbReference type="RefSeq" id="WP_149620054.1">
    <property type="nucleotide sequence ID" value="NZ_VOBL01000013.1"/>
</dbReference>
<dbReference type="Proteomes" id="UP000323856">
    <property type="component" value="Unassembled WGS sequence"/>
</dbReference>
<dbReference type="Pfam" id="PF00512">
    <property type="entry name" value="HisKA"/>
    <property type="match status" value="1"/>
</dbReference>
<dbReference type="SMART" id="SM00388">
    <property type="entry name" value="HisKA"/>
    <property type="match status" value="1"/>
</dbReference>
<accession>A0A5B0EBE2</accession>
<evidence type="ECO:0000256" key="1">
    <source>
        <dbReference type="ARBA" id="ARBA00000085"/>
    </source>
</evidence>
<dbReference type="Gene3D" id="3.30.565.10">
    <property type="entry name" value="Histidine kinase-like ATPase, C-terminal domain"/>
    <property type="match status" value="1"/>
</dbReference>
<dbReference type="OrthoDB" id="9786919at2"/>
<sequence>MKLRVLGVLSVLVLLLVLIFSYVILSSAGRDLTSTLQINRAASLDRIAQVAFDAATDSDTTVLQRDMDTYSDLYDEGLVVRLQTGTLASGGLNPERADVREALARASLNLSDTGLDPITPFGSGRELISQSFGSASQVMGEAIMEVNPDAARATLRARWLVTGVATLALAALLLLGAGRVTSWVLRPVQRLGTAVRELKDTGRTSSLPEAGPPELRELSRSFTAMAATLGEVIESQRQLIADTSHHLRNPVGALRLRVDLLLLKLKNQDEAEAGAGVLAELERVEEILDSVLRLAVAEHRVIEDSAPGEHRALLAGGVNPLLVLGEEVDRARPAALLSGNTLILRAEADPGLEINCNRIELTQMLGELLNNALKYAPGTEITAMLLRIGPRIIIEIADSGPGLKPAQLAAATTRFWRSPDHASIRGTGMGMTIVDKLATANGAHLVLGSNKPTGLRARIVFDACHPAQESEHRR</sequence>
<evidence type="ECO:0000256" key="4">
    <source>
        <dbReference type="ARBA" id="ARBA00022553"/>
    </source>
</evidence>
<keyword evidence="9" id="KW-0902">Two-component regulatory system</keyword>
<dbReference type="AlphaFoldDB" id="A0A5B0EBE2"/>
<dbReference type="GO" id="GO:0000155">
    <property type="term" value="F:phosphorelay sensor kinase activity"/>
    <property type="evidence" value="ECO:0007669"/>
    <property type="project" value="InterPro"/>
</dbReference>
<proteinExistence type="predicted"/>
<feature type="domain" description="Histidine kinase" evidence="12">
    <location>
        <begin position="242"/>
        <end position="465"/>
    </location>
</feature>
<dbReference type="PRINTS" id="PR00344">
    <property type="entry name" value="BCTRLSENSOR"/>
</dbReference>
<evidence type="ECO:0000256" key="2">
    <source>
        <dbReference type="ARBA" id="ARBA00004236"/>
    </source>
</evidence>
<keyword evidence="10 11" id="KW-0472">Membrane</keyword>
<keyword evidence="8 11" id="KW-1133">Transmembrane helix</keyword>
<dbReference type="PANTHER" id="PTHR45436">
    <property type="entry name" value="SENSOR HISTIDINE KINASE YKOH"/>
    <property type="match status" value="1"/>
</dbReference>
<dbReference type="InterPro" id="IPR003660">
    <property type="entry name" value="HAMP_dom"/>
</dbReference>
<evidence type="ECO:0000259" key="13">
    <source>
        <dbReference type="PROSITE" id="PS50885"/>
    </source>
</evidence>
<protein>
    <recommendedName>
        <fullName evidence="3">histidine kinase</fullName>
        <ecNumber evidence="3">2.7.13.3</ecNumber>
    </recommendedName>
</protein>
<keyword evidence="5" id="KW-0808">Transferase</keyword>
<dbReference type="InterPro" id="IPR036890">
    <property type="entry name" value="HATPase_C_sf"/>
</dbReference>
<organism evidence="14 15">
    <name type="scientific">Paeniglutamicibacter gangotriensis</name>
    <dbReference type="NCBI Taxonomy" id="254787"/>
    <lineage>
        <taxon>Bacteria</taxon>
        <taxon>Bacillati</taxon>
        <taxon>Actinomycetota</taxon>
        <taxon>Actinomycetes</taxon>
        <taxon>Micrococcales</taxon>
        <taxon>Micrococcaceae</taxon>
        <taxon>Paeniglutamicibacter</taxon>
    </lineage>
</organism>
<dbReference type="Gene3D" id="1.10.287.130">
    <property type="match status" value="1"/>
</dbReference>
<reference evidence="14 15" key="1">
    <citation type="submission" date="2019-07" db="EMBL/GenBank/DDBJ databases">
        <title>Analysis of the biochemical properties, biological activity and biotechnological potential of siderophores and biosurfactants produced by Antarctic psychrotolerant bacteria.</title>
        <authorList>
            <person name="Styczynski M."/>
            <person name="Krucon T."/>
            <person name="Decewicz P."/>
            <person name="Dziewit L."/>
        </authorList>
    </citation>
    <scope>NUCLEOTIDE SEQUENCE [LARGE SCALE GENOMIC DNA]</scope>
    <source>
        <strain evidence="14 15">ANT_H27</strain>
    </source>
</reference>
<evidence type="ECO:0000256" key="3">
    <source>
        <dbReference type="ARBA" id="ARBA00012438"/>
    </source>
</evidence>
<dbReference type="InterPro" id="IPR036097">
    <property type="entry name" value="HisK_dim/P_sf"/>
</dbReference>
<dbReference type="SUPFAM" id="SSF55874">
    <property type="entry name" value="ATPase domain of HSP90 chaperone/DNA topoisomerase II/histidine kinase"/>
    <property type="match status" value="1"/>
</dbReference>
<name>A0A5B0EBE2_9MICC</name>
<comment type="subcellular location">
    <subcellularLocation>
        <location evidence="2">Cell membrane</location>
    </subcellularLocation>
</comment>
<comment type="catalytic activity">
    <reaction evidence="1">
        <text>ATP + protein L-histidine = ADP + protein N-phospho-L-histidine.</text>
        <dbReference type="EC" id="2.7.13.3"/>
    </reaction>
</comment>
<evidence type="ECO:0000256" key="10">
    <source>
        <dbReference type="ARBA" id="ARBA00023136"/>
    </source>
</evidence>
<dbReference type="SUPFAM" id="SSF47384">
    <property type="entry name" value="Homodimeric domain of signal transducing histidine kinase"/>
    <property type="match status" value="1"/>
</dbReference>
<evidence type="ECO:0000256" key="5">
    <source>
        <dbReference type="ARBA" id="ARBA00022679"/>
    </source>
</evidence>
<dbReference type="EC" id="2.7.13.3" evidence="3"/>
<dbReference type="InterPro" id="IPR003661">
    <property type="entry name" value="HisK_dim/P_dom"/>
</dbReference>
<dbReference type="SMART" id="SM00387">
    <property type="entry name" value="HATPase_c"/>
    <property type="match status" value="1"/>
</dbReference>
<evidence type="ECO:0000256" key="6">
    <source>
        <dbReference type="ARBA" id="ARBA00022692"/>
    </source>
</evidence>
<feature type="domain" description="HAMP" evidence="13">
    <location>
        <begin position="182"/>
        <end position="234"/>
    </location>
</feature>
<dbReference type="Pfam" id="PF00672">
    <property type="entry name" value="HAMP"/>
    <property type="match status" value="1"/>
</dbReference>
<gene>
    <name evidence="14" type="ORF">FQ154_13030</name>
</gene>
<evidence type="ECO:0000256" key="8">
    <source>
        <dbReference type="ARBA" id="ARBA00022989"/>
    </source>
</evidence>
<keyword evidence="7 14" id="KW-0418">Kinase</keyword>
<evidence type="ECO:0000256" key="9">
    <source>
        <dbReference type="ARBA" id="ARBA00023012"/>
    </source>
</evidence>
<dbReference type="SMART" id="SM00304">
    <property type="entry name" value="HAMP"/>
    <property type="match status" value="1"/>
</dbReference>
<evidence type="ECO:0000256" key="7">
    <source>
        <dbReference type="ARBA" id="ARBA00022777"/>
    </source>
</evidence>
<evidence type="ECO:0000313" key="14">
    <source>
        <dbReference type="EMBL" id="KAA0975976.1"/>
    </source>
</evidence>
<dbReference type="EMBL" id="VOBL01000013">
    <property type="protein sequence ID" value="KAA0975976.1"/>
    <property type="molecule type" value="Genomic_DNA"/>
</dbReference>
<dbReference type="InterPro" id="IPR005467">
    <property type="entry name" value="His_kinase_dom"/>
</dbReference>
<dbReference type="PROSITE" id="PS50109">
    <property type="entry name" value="HIS_KIN"/>
    <property type="match status" value="1"/>
</dbReference>